<dbReference type="Proteomes" id="UP000321720">
    <property type="component" value="Unassembled WGS sequence"/>
</dbReference>
<dbReference type="RefSeq" id="WP_146841576.1">
    <property type="nucleotide sequence ID" value="NZ_BJWG01000002.1"/>
</dbReference>
<sequence>MTDERRLTPGRRRAFVVVVWLVAVLLGGIALGVLALAATDSMGPGAGALAVVLVVAAAVAVLCAVSVTAPRAGGRWLDDLVPTAFVVAVGGILAIVVAALVGEGGALALLVAALPAGLTVVVLALTCRPFRRALREVATTS</sequence>
<reference evidence="2 3" key="1">
    <citation type="submission" date="2019-07" db="EMBL/GenBank/DDBJ databases">
        <title>Whole genome shotgun sequence of Cellulomonas composti NBRC 100758.</title>
        <authorList>
            <person name="Hosoyama A."/>
            <person name="Uohara A."/>
            <person name="Ohji S."/>
            <person name="Ichikawa N."/>
        </authorList>
    </citation>
    <scope>NUCLEOTIDE SEQUENCE [LARGE SCALE GENOMIC DNA]</scope>
    <source>
        <strain evidence="2 3">NBRC 100758</strain>
    </source>
</reference>
<keyword evidence="3" id="KW-1185">Reference proteome</keyword>
<keyword evidence="1" id="KW-0812">Transmembrane</keyword>
<name>A0A511J7I6_9CELL</name>
<evidence type="ECO:0000313" key="3">
    <source>
        <dbReference type="Proteomes" id="UP000321720"/>
    </source>
</evidence>
<keyword evidence="1" id="KW-1133">Transmembrane helix</keyword>
<accession>A0A511J7I6</accession>
<feature type="transmembrane region" description="Helical" evidence="1">
    <location>
        <begin position="107"/>
        <end position="125"/>
    </location>
</feature>
<evidence type="ECO:0000256" key="1">
    <source>
        <dbReference type="SAM" id="Phobius"/>
    </source>
</evidence>
<proteinExistence type="predicted"/>
<feature type="transmembrane region" description="Helical" evidence="1">
    <location>
        <begin position="14"/>
        <end position="39"/>
    </location>
</feature>
<dbReference type="AlphaFoldDB" id="A0A511J7I6"/>
<comment type="caution">
    <text evidence="2">The sequence shown here is derived from an EMBL/GenBank/DDBJ whole genome shotgun (WGS) entry which is preliminary data.</text>
</comment>
<evidence type="ECO:0000313" key="2">
    <source>
        <dbReference type="EMBL" id="GEL93950.1"/>
    </source>
</evidence>
<protein>
    <submittedName>
        <fullName evidence="2">Uncharacterized protein</fullName>
    </submittedName>
</protein>
<dbReference type="EMBL" id="BJWG01000002">
    <property type="protein sequence ID" value="GEL93950.1"/>
    <property type="molecule type" value="Genomic_DNA"/>
</dbReference>
<feature type="transmembrane region" description="Helical" evidence="1">
    <location>
        <begin position="45"/>
        <end position="68"/>
    </location>
</feature>
<feature type="transmembrane region" description="Helical" evidence="1">
    <location>
        <begin position="80"/>
        <end position="101"/>
    </location>
</feature>
<organism evidence="2 3">
    <name type="scientific">Cellulomonas composti</name>
    <dbReference type="NCBI Taxonomy" id="266130"/>
    <lineage>
        <taxon>Bacteria</taxon>
        <taxon>Bacillati</taxon>
        <taxon>Actinomycetota</taxon>
        <taxon>Actinomycetes</taxon>
        <taxon>Micrococcales</taxon>
        <taxon>Cellulomonadaceae</taxon>
        <taxon>Cellulomonas</taxon>
    </lineage>
</organism>
<gene>
    <name evidence="2" type="ORF">CCO02nite_06080</name>
</gene>
<keyword evidence="1" id="KW-0472">Membrane</keyword>